<feature type="transmembrane region" description="Helical" evidence="5">
    <location>
        <begin position="648"/>
        <end position="667"/>
    </location>
</feature>
<keyword evidence="4 5" id="KW-0472">Membrane</keyword>
<evidence type="ECO:0000256" key="4">
    <source>
        <dbReference type="ARBA" id="ARBA00023136"/>
    </source>
</evidence>
<keyword evidence="8" id="KW-1185">Reference proteome</keyword>
<dbReference type="AlphaFoldDB" id="A0A8J6L783"/>
<feature type="transmembrane region" description="Helical" evidence="5">
    <location>
        <begin position="146"/>
        <end position="166"/>
    </location>
</feature>
<feature type="domain" description="Major facilitator superfamily (MFS) profile" evidence="6">
    <location>
        <begin position="263"/>
        <end position="672"/>
    </location>
</feature>
<dbReference type="CDD" id="cd17317">
    <property type="entry name" value="MFS_SLC22"/>
    <property type="match status" value="1"/>
</dbReference>
<feature type="transmembrane region" description="Helical" evidence="5">
    <location>
        <begin position="498"/>
        <end position="519"/>
    </location>
</feature>
<reference evidence="7" key="1">
    <citation type="journal article" date="2020" name="J Insects Food Feed">
        <title>The yellow mealworm (Tenebrio molitor) genome: a resource for the emerging insects as food and feed industry.</title>
        <authorList>
            <person name="Eriksson T."/>
            <person name="Andere A."/>
            <person name="Kelstrup H."/>
            <person name="Emery V."/>
            <person name="Picard C."/>
        </authorList>
    </citation>
    <scope>NUCLEOTIDE SEQUENCE</scope>
    <source>
        <strain evidence="7">Stoneville</strain>
        <tissue evidence="7">Whole head</tissue>
    </source>
</reference>
<dbReference type="Gene3D" id="1.20.1250.20">
    <property type="entry name" value="MFS general substrate transporter like domains"/>
    <property type="match status" value="2"/>
</dbReference>
<feature type="transmembrane region" description="Helical" evidence="5">
    <location>
        <begin position="254"/>
        <end position="277"/>
    </location>
</feature>
<dbReference type="InterPro" id="IPR005829">
    <property type="entry name" value="Sugar_transporter_CS"/>
</dbReference>
<feature type="transmembrane region" description="Helical" evidence="5">
    <location>
        <begin position="89"/>
        <end position="109"/>
    </location>
</feature>
<feature type="transmembrane region" description="Helical" evidence="5">
    <location>
        <begin position="559"/>
        <end position="578"/>
    </location>
</feature>
<evidence type="ECO:0000256" key="1">
    <source>
        <dbReference type="ARBA" id="ARBA00004141"/>
    </source>
</evidence>
<dbReference type="PANTHER" id="PTHR24064">
    <property type="entry name" value="SOLUTE CARRIER FAMILY 22 MEMBER"/>
    <property type="match status" value="1"/>
</dbReference>
<dbReference type="Proteomes" id="UP000719412">
    <property type="component" value="Unassembled WGS sequence"/>
</dbReference>
<feature type="transmembrane region" description="Helical" evidence="5">
    <location>
        <begin position="208"/>
        <end position="226"/>
    </location>
</feature>
<evidence type="ECO:0000256" key="2">
    <source>
        <dbReference type="ARBA" id="ARBA00022692"/>
    </source>
</evidence>
<evidence type="ECO:0000259" key="6">
    <source>
        <dbReference type="PROSITE" id="PS50850"/>
    </source>
</evidence>
<dbReference type="SUPFAM" id="SSF103473">
    <property type="entry name" value="MFS general substrate transporter"/>
    <property type="match status" value="2"/>
</dbReference>
<dbReference type="EMBL" id="JABDTM020028282">
    <property type="protein sequence ID" value="KAH0809197.1"/>
    <property type="molecule type" value="Genomic_DNA"/>
</dbReference>
<evidence type="ECO:0000313" key="8">
    <source>
        <dbReference type="Proteomes" id="UP000719412"/>
    </source>
</evidence>
<feature type="transmembrane region" description="Helical" evidence="5">
    <location>
        <begin position="390"/>
        <end position="414"/>
    </location>
</feature>
<name>A0A8J6L783_TENMO</name>
<dbReference type="GO" id="GO:0016020">
    <property type="term" value="C:membrane"/>
    <property type="evidence" value="ECO:0007669"/>
    <property type="project" value="UniProtKB-SubCell"/>
</dbReference>
<accession>A0A8J6L783</accession>
<gene>
    <name evidence="7" type="ORF">GEV33_013596</name>
</gene>
<feature type="transmembrane region" description="Helical" evidence="5">
    <location>
        <begin position="333"/>
        <end position="351"/>
    </location>
</feature>
<keyword evidence="3 5" id="KW-1133">Transmembrane helix</keyword>
<proteinExistence type="predicted"/>
<dbReference type="GO" id="GO:0022857">
    <property type="term" value="F:transmembrane transporter activity"/>
    <property type="evidence" value="ECO:0007669"/>
    <property type="project" value="InterPro"/>
</dbReference>
<feature type="transmembrane region" description="Helical" evidence="5">
    <location>
        <begin position="531"/>
        <end position="552"/>
    </location>
</feature>
<dbReference type="InterPro" id="IPR005828">
    <property type="entry name" value="MFS_sugar_transport-like"/>
</dbReference>
<feature type="transmembrane region" description="Helical" evidence="5">
    <location>
        <begin position="178"/>
        <end position="202"/>
    </location>
</feature>
<dbReference type="InterPro" id="IPR036259">
    <property type="entry name" value="MFS_trans_sf"/>
</dbReference>
<comment type="caution">
    <text evidence="7">The sequence shown here is derived from an EMBL/GenBank/DDBJ whole genome shotgun (WGS) entry which is preliminary data.</text>
</comment>
<keyword evidence="2 5" id="KW-0812">Transmembrane</keyword>
<protein>
    <recommendedName>
        <fullName evidence="6">Major facilitator superfamily (MFS) profile domain-containing protein</fullName>
    </recommendedName>
</protein>
<sequence>MNLEYRCEIPECDVAYPSFEPPWLPNAVPFSEHVPSKCTRFVPNNTISASSNCTKADFTSYEEQCDSFVYKTSEDSILKEYDLQCDDNLWKLTLVGTINNVGQFFGLFISGIISDRFGRKVVFILGMSICGLFGLIRSFAPSYEWFLVFEFLDAAFGAGSYICGFVMGVELVGPKRRVLTGTIISSCYAIGEVFAAGSAWIVQAWKPTIYILYTPPLFLLSYFWIIPESVRWNLSKGRIEQAKNTLRRVAEAQIWNPLPITMFTAMAIIAGLLTLLFPETLGIKLPDTIEEAYDLQCEDNLWKLTLVGTINNVGQFFGLFISGIISDKFGRKVVFILGLIFCGVCGLLRTLAPTYLWFLILEFLDAAFGAGSYVCGFIMGVELVGPKRRVLTGTLVSSCYALGEVFAAGSAWFFKDWRPVIYILYGPPMLLFFYFWVIPESIRWNLSKGKMEEVKKTLRRVAEVNGKTISENSLEKLTIVDETHSKNSFFEVFKSTTLVLRLINCIFCWITCAFLFYGLTLNSVSLAGNAYLDFIFTSLIEVPAYFMCIYVVDKLGRKWSLSGSFFLTACSCFVFLFIPQDSPTGSLAIYLIGKFGSTVSFTVTYVITSELFPTPLRHSMMGACSTFGRIGSMVAPQAPLLAQIWDPLPMIMFILMATTAGLLTLLFPETLNIKLPDTIEEAVHIGKSRGNVPKD</sequence>
<reference evidence="7" key="2">
    <citation type="submission" date="2021-08" db="EMBL/GenBank/DDBJ databases">
        <authorList>
            <person name="Eriksson T."/>
        </authorList>
    </citation>
    <scope>NUCLEOTIDE SEQUENCE</scope>
    <source>
        <strain evidence="7">Stoneville</strain>
        <tissue evidence="7">Whole head</tissue>
    </source>
</reference>
<evidence type="ECO:0000256" key="5">
    <source>
        <dbReference type="SAM" id="Phobius"/>
    </source>
</evidence>
<feature type="transmembrane region" description="Helical" evidence="5">
    <location>
        <begin position="301"/>
        <end position="321"/>
    </location>
</feature>
<comment type="subcellular location">
    <subcellularLocation>
        <location evidence="1">Membrane</location>
        <topology evidence="1">Multi-pass membrane protein</topology>
    </subcellularLocation>
</comment>
<dbReference type="PROSITE" id="PS00216">
    <property type="entry name" value="SUGAR_TRANSPORT_1"/>
    <property type="match status" value="1"/>
</dbReference>
<dbReference type="InterPro" id="IPR020846">
    <property type="entry name" value="MFS_dom"/>
</dbReference>
<feature type="transmembrane region" description="Helical" evidence="5">
    <location>
        <begin position="357"/>
        <end position="378"/>
    </location>
</feature>
<feature type="transmembrane region" description="Helical" evidence="5">
    <location>
        <begin position="420"/>
        <end position="438"/>
    </location>
</feature>
<evidence type="ECO:0000313" key="7">
    <source>
        <dbReference type="EMBL" id="KAH0809197.1"/>
    </source>
</evidence>
<dbReference type="Pfam" id="PF00083">
    <property type="entry name" value="Sugar_tr"/>
    <property type="match status" value="2"/>
</dbReference>
<organism evidence="7 8">
    <name type="scientific">Tenebrio molitor</name>
    <name type="common">Yellow mealworm beetle</name>
    <dbReference type="NCBI Taxonomy" id="7067"/>
    <lineage>
        <taxon>Eukaryota</taxon>
        <taxon>Metazoa</taxon>
        <taxon>Ecdysozoa</taxon>
        <taxon>Arthropoda</taxon>
        <taxon>Hexapoda</taxon>
        <taxon>Insecta</taxon>
        <taxon>Pterygota</taxon>
        <taxon>Neoptera</taxon>
        <taxon>Endopterygota</taxon>
        <taxon>Coleoptera</taxon>
        <taxon>Polyphaga</taxon>
        <taxon>Cucujiformia</taxon>
        <taxon>Tenebrionidae</taxon>
        <taxon>Tenebrio</taxon>
    </lineage>
</organism>
<evidence type="ECO:0000256" key="3">
    <source>
        <dbReference type="ARBA" id="ARBA00022989"/>
    </source>
</evidence>
<dbReference type="PROSITE" id="PS50850">
    <property type="entry name" value="MFS"/>
    <property type="match status" value="1"/>
</dbReference>
<feature type="transmembrane region" description="Helical" evidence="5">
    <location>
        <begin position="121"/>
        <end position="140"/>
    </location>
</feature>